<reference evidence="3" key="1">
    <citation type="journal article" date="2016" name="Nat. Commun.">
        <title>The Gonium pectorale genome demonstrates co-option of cell cycle regulation during the evolution of multicellularity.</title>
        <authorList>
            <person name="Hanschen E.R."/>
            <person name="Marriage T.N."/>
            <person name="Ferris P.J."/>
            <person name="Hamaji T."/>
            <person name="Toyoda A."/>
            <person name="Fujiyama A."/>
            <person name="Neme R."/>
            <person name="Noguchi H."/>
            <person name="Minakuchi Y."/>
            <person name="Suzuki M."/>
            <person name="Kawai-Toyooka H."/>
            <person name="Smith D.R."/>
            <person name="Sparks H."/>
            <person name="Anderson J."/>
            <person name="Bakaric R."/>
            <person name="Luria V."/>
            <person name="Karger A."/>
            <person name="Kirschner M.W."/>
            <person name="Durand P.M."/>
            <person name="Michod R.E."/>
            <person name="Nozaki H."/>
            <person name="Olson B.J."/>
        </authorList>
    </citation>
    <scope>NUCLEOTIDE SEQUENCE [LARGE SCALE GENOMIC DNA]</scope>
    <source>
        <strain evidence="3">NIES-2863</strain>
    </source>
</reference>
<evidence type="ECO:0000256" key="1">
    <source>
        <dbReference type="SAM" id="MobiDB-lite"/>
    </source>
</evidence>
<dbReference type="EMBL" id="LSYV01000071">
    <property type="protein sequence ID" value="KXZ44267.1"/>
    <property type="molecule type" value="Genomic_DNA"/>
</dbReference>
<sequence>MADQANACGGQPPESYQDCTPDGPGPHCLLRTRGFDFRGYCEAQPLRHLPEEAEARGIEWNELRAALSYDNMVGLAYIYDPARDPRQHLETAAALRREVAAAAMAVQPGDDGGSGGSSGCCGRGSTAGGASGGTTAGLPAEQAADEAPLVPMYVFVLHQEHGVNGHLLVTEAEAEAEAVANGGGSGSQPVRGRALTFEEYLALMELDPQDPARRGLSGRDPY</sequence>
<dbReference type="AlphaFoldDB" id="A0A150G339"/>
<proteinExistence type="predicted"/>
<dbReference type="OrthoDB" id="541459at2759"/>
<dbReference type="Proteomes" id="UP000075714">
    <property type="component" value="Unassembled WGS sequence"/>
</dbReference>
<name>A0A150G339_GONPE</name>
<comment type="caution">
    <text evidence="2">The sequence shown here is derived from an EMBL/GenBank/DDBJ whole genome shotgun (WGS) entry which is preliminary data.</text>
</comment>
<accession>A0A150G339</accession>
<evidence type="ECO:0000313" key="2">
    <source>
        <dbReference type="EMBL" id="KXZ44267.1"/>
    </source>
</evidence>
<feature type="region of interest" description="Disordered" evidence="1">
    <location>
        <begin position="1"/>
        <end position="20"/>
    </location>
</feature>
<organism evidence="2 3">
    <name type="scientific">Gonium pectorale</name>
    <name type="common">Green alga</name>
    <dbReference type="NCBI Taxonomy" id="33097"/>
    <lineage>
        <taxon>Eukaryota</taxon>
        <taxon>Viridiplantae</taxon>
        <taxon>Chlorophyta</taxon>
        <taxon>core chlorophytes</taxon>
        <taxon>Chlorophyceae</taxon>
        <taxon>CS clade</taxon>
        <taxon>Chlamydomonadales</taxon>
        <taxon>Volvocaceae</taxon>
        <taxon>Gonium</taxon>
    </lineage>
</organism>
<protein>
    <submittedName>
        <fullName evidence="2">Uncharacterized protein</fullName>
    </submittedName>
</protein>
<gene>
    <name evidence="2" type="ORF">GPECTOR_70g498</name>
</gene>
<keyword evidence="3" id="KW-1185">Reference proteome</keyword>
<evidence type="ECO:0000313" key="3">
    <source>
        <dbReference type="Proteomes" id="UP000075714"/>
    </source>
</evidence>